<sequence length="325" mass="37976">MNAEMSICKKWVYSTRLKSDPHAMGSILDNPVFCDELEHPDNWGSLQEWEPPESLESTEDLEPSEDWESPCEWEFPDDWELLDNWTEYASEGSVSRNLSFVKKSELTKSEPWDFKTYVSPPPGLPLSAPDWTSRWLPFLSKLVSRQVQCENIATMLKEVSTAPDTLGKSKILRREMAFSWTPSLEFAGFYFGRDRNSGLINYNRRCPAEWVDTAFYDLKRPYENRWRKFSAWGKPLVQDIMECFDSLPLSEKVWRAISLREGMGLPTRVPTRIDEDGRIQEVDYDFGLDPPIDPDTFWEELQNHASVLDAYTPRIRHKGRWILEQ</sequence>
<name>A0A9W8JHK1_9AGAR</name>
<dbReference type="Proteomes" id="UP001140091">
    <property type="component" value="Unassembled WGS sequence"/>
</dbReference>
<protein>
    <submittedName>
        <fullName evidence="2">Uncharacterized protein</fullName>
    </submittedName>
</protein>
<feature type="non-terminal residue" evidence="2">
    <location>
        <position position="1"/>
    </location>
</feature>
<evidence type="ECO:0000256" key="1">
    <source>
        <dbReference type="SAM" id="MobiDB-lite"/>
    </source>
</evidence>
<feature type="compositionally biased region" description="Acidic residues" evidence="1">
    <location>
        <begin position="50"/>
        <end position="67"/>
    </location>
</feature>
<evidence type="ECO:0000313" key="3">
    <source>
        <dbReference type="Proteomes" id="UP001140091"/>
    </source>
</evidence>
<organism evidence="2 3">
    <name type="scientific">Candolleomyces eurysporus</name>
    <dbReference type="NCBI Taxonomy" id="2828524"/>
    <lineage>
        <taxon>Eukaryota</taxon>
        <taxon>Fungi</taxon>
        <taxon>Dikarya</taxon>
        <taxon>Basidiomycota</taxon>
        <taxon>Agaricomycotina</taxon>
        <taxon>Agaricomycetes</taxon>
        <taxon>Agaricomycetidae</taxon>
        <taxon>Agaricales</taxon>
        <taxon>Agaricineae</taxon>
        <taxon>Psathyrellaceae</taxon>
        <taxon>Candolleomyces</taxon>
    </lineage>
</organism>
<accession>A0A9W8JHK1</accession>
<feature type="region of interest" description="Disordered" evidence="1">
    <location>
        <begin position="44"/>
        <end position="67"/>
    </location>
</feature>
<dbReference type="EMBL" id="JANBPK010000714">
    <property type="protein sequence ID" value="KAJ2934617.1"/>
    <property type="molecule type" value="Genomic_DNA"/>
</dbReference>
<gene>
    <name evidence="2" type="ORF">H1R20_g2475</name>
</gene>
<proteinExistence type="predicted"/>
<dbReference type="AlphaFoldDB" id="A0A9W8JHK1"/>
<comment type="caution">
    <text evidence="2">The sequence shown here is derived from an EMBL/GenBank/DDBJ whole genome shotgun (WGS) entry which is preliminary data.</text>
</comment>
<evidence type="ECO:0000313" key="2">
    <source>
        <dbReference type="EMBL" id="KAJ2934617.1"/>
    </source>
</evidence>
<keyword evidence="3" id="KW-1185">Reference proteome</keyword>
<reference evidence="2" key="1">
    <citation type="submission" date="2022-06" db="EMBL/GenBank/DDBJ databases">
        <title>Genome Sequence of Candolleomyces eurysporus.</title>
        <authorList>
            <person name="Buettner E."/>
        </authorList>
    </citation>
    <scope>NUCLEOTIDE SEQUENCE</scope>
    <source>
        <strain evidence="2">VTCC 930004</strain>
    </source>
</reference>